<proteinExistence type="predicted"/>
<evidence type="ECO:0000313" key="1">
    <source>
        <dbReference type="EMBL" id="MFC4618007.1"/>
    </source>
</evidence>
<sequence length="109" mass="12301">MKKLIILALFALVGWTCFYDLTKGTLSLIGTPGTSLAESESTQSETTIPYKSVKINPGDTVLSIQERLNPMVDINIQKILDDFRRLNHIDPNTIEIGRSYRFPIYTQNP</sequence>
<organism evidence="1 2">
    <name type="scientific">Camelliibacillus cellulosilyticus</name>
    <dbReference type="NCBI Taxonomy" id="2174486"/>
    <lineage>
        <taxon>Bacteria</taxon>
        <taxon>Bacillati</taxon>
        <taxon>Bacillota</taxon>
        <taxon>Bacilli</taxon>
        <taxon>Bacillales</taxon>
        <taxon>Sporolactobacillaceae</taxon>
        <taxon>Camelliibacillus</taxon>
    </lineage>
</organism>
<reference evidence="2" key="1">
    <citation type="journal article" date="2019" name="Int. J. Syst. Evol. Microbiol.">
        <title>The Global Catalogue of Microorganisms (GCM) 10K type strain sequencing project: providing services to taxonomists for standard genome sequencing and annotation.</title>
        <authorList>
            <consortium name="The Broad Institute Genomics Platform"/>
            <consortium name="The Broad Institute Genome Sequencing Center for Infectious Disease"/>
            <person name="Wu L."/>
            <person name="Ma J."/>
        </authorList>
    </citation>
    <scope>NUCLEOTIDE SEQUENCE [LARGE SCALE GENOMIC DNA]</scope>
    <source>
        <strain evidence="2">CGMCC 1.16306</strain>
    </source>
</reference>
<dbReference type="Proteomes" id="UP001596022">
    <property type="component" value="Unassembled WGS sequence"/>
</dbReference>
<evidence type="ECO:0008006" key="3">
    <source>
        <dbReference type="Google" id="ProtNLM"/>
    </source>
</evidence>
<keyword evidence="2" id="KW-1185">Reference proteome</keyword>
<evidence type="ECO:0000313" key="2">
    <source>
        <dbReference type="Proteomes" id="UP001596022"/>
    </source>
</evidence>
<accession>A0ABV9GI82</accession>
<dbReference type="RefSeq" id="WP_376845016.1">
    <property type="nucleotide sequence ID" value="NZ_JBHSFW010000001.1"/>
</dbReference>
<protein>
    <recommendedName>
        <fullName evidence="3">LysM domain-containing protein</fullName>
    </recommendedName>
</protein>
<comment type="caution">
    <text evidence="1">The sequence shown here is derived from an EMBL/GenBank/DDBJ whole genome shotgun (WGS) entry which is preliminary data.</text>
</comment>
<gene>
    <name evidence="1" type="ORF">ACFO4N_04605</name>
</gene>
<dbReference type="EMBL" id="JBHSFW010000001">
    <property type="protein sequence ID" value="MFC4618007.1"/>
    <property type="molecule type" value="Genomic_DNA"/>
</dbReference>
<name>A0ABV9GI82_9BACL</name>